<protein>
    <submittedName>
        <fullName evidence="1">Uncharacterized protein</fullName>
    </submittedName>
</protein>
<evidence type="ECO:0000313" key="2">
    <source>
        <dbReference type="Proteomes" id="UP000828390"/>
    </source>
</evidence>
<name>A0A9D4QJI8_DREPO</name>
<comment type="caution">
    <text evidence="1">The sequence shown here is derived from an EMBL/GenBank/DDBJ whole genome shotgun (WGS) entry which is preliminary data.</text>
</comment>
<dbReference type="AlphaFoldDB" id="A0A9D4QJI8"/>
<proteinExistence type="predicted"/>
<reference evidence="1" key="1">
    <citation type="journal article" date="2019" name="bioRxiv">
        <title>The Genome of the Zebra Mussel, Dreissena polymorpha: A Resource for Invasive Species Research.</title>
        <authorList>
            <person name="McCartney M.A."/>
            <person name="Auch B."/>
            <person name="Kono T."/>
            <person name="Mallez S."/>
            <person name="Zhang Y."/>
            <person name="Obille A."/>
            <person name="Becker A."/>
            <person name="Abrahante J.E."/>
            <person name="Garbe J."/>
            <person name="Badalamenti J.P."/>
            <person name="Herman A."/>
            <person name="Mangelson H."/>
            <person name="Liachko I."/>
            <person name="Sullivan S."/>
            <person name="Sone E.D."/>
            <person name="Koren S."/>
            <person name="Silverstein K.A.T."/>
            <person name="Beckman K.B."/>
            <person name="Gohl D.M."/>
        </authorList>
    </citation>
    <scope>NUCLEOTIDE SEQUENCE</scope>
    <source>
        <strain evidence="1">Duluth1</strain>
        <tissue evidence="1">Whole animal</tissue>
    </source>
</reference>
<keyword evidence="2" id="KW-1185">Reference proteome</keyword>
<dbReference type="EMBL" id="JAIWYP010000004">
    <property type="protein sequence ID" value="KAH3832935.1"/>
    <property type="molecule type" value="Genomic_DNA"/>
</dbReference>
<organism evidence="1 2">
    <name type="scientific">Dreissena polymorpha</name>
    <name type="common">Zebra mussel</name>
    <name type="synonym">Mytilus polymorpha</name>
    <dbReference type="NCBI Taxonomy" id="45954"/>
    <lineage>
        <taxon>Eukaryota</taxon>
        <taxon>Metazoa</taxon>
        <taxon>Spiralia</taxon>
        <taxon>Lophotrochozoa</taxon>
        <taxon>Mollusca</taxon>
        <taxon>Bivalvia</taxon>
        <taxon>Autobranchia</taxon>
        <taxon>Heteroconchia</taxon>
        <taxon>Euheterodonta</taxon>
        <taxon>Imparidentia</taxon>
        <taxon>Neoheterodontei</taxon>
        <taxon>Myida</taxon>
        <taxon>Dreissenoidea</taxon>
        <taxon>Dreissenidae</taxon>
        <taxon>Dreissena</taxon>
    </lineage>
</organism>
<sequence length="69" mass="7481">MISGRCNLSSTVFIFDFTGHLINEHDALSGMNSGTVINVTLQRKRDSRTNITPVSIRAPTIVVPPAQAL</sequence>
<reference evidence="1" key="2">
    <citation type="submission" date="2020-11" db="EMBL/GenBank/DDBJ databases">
        <authorList>
            <person name="McCartney M.A."/>
            <person name="Auch B."/>
            <person name="Kono T."/>
            <person name="Mallez S."/>
            <person name="Becker A."/>
            <person name="Gohl D.M."/>
            <person name="Silverstein K.A.T."/>
            <person name="Koren S."/>
            <person name="Bechman K.B."/>
            <person name="Herman A."/>
            <person name="Abrahante J.E."/>
            <person name="Garbe J."/>
        </authorList>
    </citation>
    <scope>NUCLEOTIDE SEQUENCE</scope>
    <source>
        <strain evidence="1">Duluth1</strain>
        <tissue evidence="1">Whole animal</tissue>
    </source>
</reference>
<accession>A0A9D4QJI8</accession>
<evidence type="ECO:0000313" key="1">
    <source>
        <dbReference type="EMBL" id="KAH3832935.1"/>
    </source>
</evidence>
<gene>
    <name evidence="1" type="ORF">DPMN_106231</name>
</gene>
<dbReference type="Proteomes" id="UP000828390">
    <property type="component" value="Unassembled WGS sequence"/>
</dbReference>